<proteinExistence type="predicted"/>
<keyword evidence="2" id="KW-1185">Reference proteome</keyword>
<dbReference type="Proteomes" id="UP000562027">
    <property type="component" value="Unassembled WGS sequence"/>
</dbReference>
<dbReference type="AlphaFoldDB" id="A0A840L3F3"/>
<evidence type="ECO:0000313" key="1">
    <source>
        <dbReference type="EMBL" id="MBB4842750.1"/>
    </source>
</evidence>
<accession>A0A840L3F3</accession>
<name>A0A840L3F3_9BURK</name>
<comment type="caution">
    <text evidence="1">The sequence shown here is derived from an EMBL/GenBank/DDBJ whole genome shotgun (WGS) entry which is preliminary data.</text>
</comment>
<organism evidence="1 2">
    <name type="scientific">Roseateles oligotrophus</name>
    <dbReference type="NCBI Taxonomy" id="1769250"/>
    <lineage>
        <taxon>Bacteria</taxon>
        <taxon>Pseudomonadati</taxon>
        <taxon>Pseudomonadota</taxon>
        <taxon>Betaproteobacteria</taxon>
        <taxon>Burkholderiales</taxon>
        <taxon>Sphaerotilaceae</taxon>
        <taxon>Roseateles</taxon>
    </lineage>
</organism>
<sequence length="167" mass="18378">MSRDGLRGFSYLGLLFFVAITAAGLAALGQSWSTAAQRERERELEFRGGEIARAIASYVRASPAQPGQNPRSLDDLLIDRRGVKTIHHLRRAYADPFTGKPDWVLVSEPGQPQGFTALHSRSERELLRSSSPEGLPLKTARDWLFDANTQALQATQKPSPEAQPALP</sequence>
<reference evidence="1 2" key="1">
    <citation type="submission" date="2020-08" db="EMBL/GenBank/DDBJ databases">
        <title>Functional genomics of gut bacteria from endangered species of beetles.</title>
        <authorList>
            <person name="Carlos-Shanley C."/>
        </authorList>
    </citation>
    <scope>NUCLEOTIDE SEQUENCE [LARGE SCALE GENOMIC DNA]</scope>
    <source>
        <strain evidence="1 2">S00239</strain>
    </source>
</reference>
<protein>
    <submittedName>
        <fullName evidence="1">Type II secretory pathway pseudopilin PulG</fullName>
    </submittedName>
</protein>
<evidence type="ECO:0000313" key="2">
    <source>
        <dbReference type="Proteomes" id="UP000562027"/>
    </source>
</evidence>
<dbReference type="RefSeq" id="WP_184297344.1">
    <property type="nucleotide sequence ID" value="NZ_JACHLP010000002.1"/>
</dbReference>
<dbReference type="EMBL" id="JACHLP010000002">
    <property type="protein sequence ID" value="MBB4842750.1"/>
    <property type="molecule type" value="Genomic_DNA"/>
</dbReference>
<gene>
    <name evidence="1" type="ORF">HNP55_001265</name>
</gene>